<keyword evidence="4" id="KW-1185">Reference proteome</keyword>
<accession>A0A1N7KXH9</accession>
<feature type="signal peptide" evidence="1">
    <location>
        <begin position="1"/>
        <end position="19"/>
    </location>
</feature>
<dbReference type="OrthoDB" id="5383110at2"/>
<reference evidence="4" key="1">
    <citation type="submission" date="2017-01" db="EMBL/GenBank/DDBJ databases">
        <authorList>
            <person name="Varghese N."/>
            <person name="Submissions S."/>
        </authorList>
    </citation>
    <scope>NUCLEOTIDE SEQUENCE [LARGE SCALE GENOMIC DNA]</scope>
    <source>
        <strain evidence="4">DSM 21054</strain>
    </source>
</reference>
<evidence type="ECO:0000313" key="4">
    <source>
        <dbReference type="Proteomes" id="UP000186917"/>
    </source>
</evidence>
<dbReference type="EMBL" id="FTOR01000001">
    <property type="protein sequence ID" value="SIS66247.1"/>
    <property type="molecule type" value="Genomic_DNA"/>
</dbReference>
<dbReference type="Gene3D" id="3.10.450.50">
    <property type="match status" value="1"/>
</dbReference>
<dbReference type="GO" id="GO:0016853">
    <property type="term" value="F:isomerase activity"/>
    <property type="evidence" value="ECO:0007669"/>
    <property type="project" value="UniProtKB-KW"/>
</dbReference>
<dbReference type="SUPFAM" id="SSF54427">
    <property type="entry name" value="NTF2-like"/>
    <property type="match status" value="1"/>
</dbReference>
<keyword evidence="3" id="KW-0413">Isomerase</keyword>
<gene>
    <name evidence="3" type="ORF">SAMN05421788_101486</name>
</gene>
<feature type="chain" id="PRO_5012116906" evidence="1">
    <location>
        <begin position="20"/>
        <end position="146"/>
    </location>
</feature>
<sequence length="146" mass="15953">MKRILSLFVFCTMMNLTMAQTKDEKAVAAATENLRKALVDGDGATLNKLTDDKLTYGHSGGAKAETKKEFIDNIVNGNSDFVSIDLTDQTVIVEGATAVVRHRLVASTNDKGKEPGTVDLLILLVWHKTKAGDWKLLARQAVKTKH</sequence>
<evidence type="ECO:0000256" key="1">
    <source>
        <dbReference type="SAM" id="SignalP"/>
    </source>
</evidence>
<dbReference type="RefSeq" id="WP_076375302.1">
    <property type="nucleotide sequence ID" value="NZ_AP017422.1"/>
</dbReference>
<keyword evidence="1" id="KW-0732">Signal</keyword>
<protein>
    <submittedName>
        <fullName evidence="3">Ketosteroid isomerase homolog</fullName>
    </submittedName>
</protein>
<dbReference type="InterPro" id="IPR027843">
    <property type="entry name" value="DUF4440"/>
</dbReference>
<evidence type="ECO:0000259" key="2">
    <source>
        <dbReference type="Pfam" id="PF14534"/>
    </source>
</evidence>
<dbReference type="Pfam" id="PF14534">
    <property type="entry name" value="DUF4440"/>
    <property type="match status" value="1"/>
</dbReference>
<proteinExistence type="predicted"/>
<evidence type="ECO:0000313" key="3">
    <source>
        <dbReference type="EMBL" id="SIS66247.1"/>
    </source>
</evidence>
<organism evidence="3 4">
    <name type="scientific">Filimonas lacunae</name>
    <dbReference type="NCBI Taxonomy" id="477680"/>
    <lineage>
        <taxon>Bacteria</taxon>
        <taxon>Pseudomonadati</taxon>
        <taxon>Bacteroidota</taxon>
        <taxon>Chitinophagia</taxon>
        <taxon>Chitinophagales</taxon>
        <taxon>Chitinophagaceae</taxon>
        <taxon>Filimonas</taxon>
    </lineage>
</organism>
<dbReference type="InterPro" id="IPR032710">
    <property type="entry name" value="NTF2-like_dom_sf"/>
</dbReference>
<name>A0A1N7KXH9_9BACT</name>
<dbReference type="Proteomes" id="UP000186917">
    <property type="component" value="Unassembled WGS sequence"/>
</dbReference>
<dbReference type="AlphaFoldDB" id="A0A1N7KXH9"/>
<dbReference type="STRING" id="477680.SAMN05421788_101486"/>
<feature type="domain" description="DUF4440" evidence="2">
    <location>
        <begin position="28"/>
        <end position="136"/>
    </location>
</feature>